<dbReference type="AlphaFoldDB" id="A0A5J4WZE2"/>
<proteinExistence type="predicted"/>
<organism evidence="1 2">
    <name type="scientific">Streblomastix strix</name>
    <dbReference type="NCBI Taxonomy" id="222440"/>
    <lineage>
        <taxon>Eukaryota</taxon>
        <taxon>Metamonada</taxon>
        <taxon>Preaxostyla</taxon>
        <taxon>Oxymonadida</taxon>
        <taxon>Streblomastigidae</taxon>
        <taxon>Streblomastix</taxon>
    </lineage>
</organism>
<gene>
    <name evidence="1" type="ORF">EZS28_004631</name>
</gene>
<evidence type="ECO:0000313" key="2">
    <source>
        <dbReference type="Proteomes" id="UP000324800"/>
    </source>
</evidence>
<protein>
    <submittedName>
        <fullName evidence="1">Uncharacterized protein</fullName>
    </submittedName>
</protein>
<dbReference type="Proteomes" id="UP000324800">
    <property type="component" value="Unassembled WGS sequence"/>
</dbReference>
<name>A0A5J4WZE2_9EUKA</name>
<accession>A0A5J4WZE2</accession>
<reference evidence="1 2" key="1">
    <citation type="submission" date="2019-03" db="EMBL/GenBank/DDBJ databases">
        <title>Single cell metagenomics reveals metabolic interactions within the superorganism composed of flagellate Streblomastix strix and complex community of Bacteroidetes bacteria on its surface.</title>
        <authorList>
            <person name="Treitli S.C."/>
            <person name="Kolisko M."/>
            <person name="Husnik F."/>
            <person name="Keeling P."/>
            <person name="Hampl V."/>
        </authorList>
    </citation>
    <scope>NUCLEOTIDE SEQUENCE [LARGE SCALE GENOMIC DNA]</scope>
    <source>
        <strain evidence="1">ST1C</strain>
    </source>
</reference>
<evidence type="ECO:0000313" key="1">
    <source>
        <dbReference type="EMBL" id="KAA6399846.1"/>
    </source>
</evidence>
<comment type="caution">
    <text evidence="1">The sequence shown here is derived from an EMBL/GenBank/DDBJ whole genome shotgun (WGS) entry which is preliminary data.</text>
</comment>
<dbReference type="EMBL" id="SNRW01000669">
    <property type="protein sequence ID" value="KAA6399846.1"/>
    <property type="molecule type" value="Genomic_DNA"/>
</dbReference>
<sequence length="161" mass="18481">MSNLIRSLALLTCYKHNIHLNEEYNQQTLSIRRNSRNCLSWIHYYGNELYHSKLVSIRYAGVLVIAISAAGGQGEEQDNEINDSLVYIQQFLNNLHLGGNYTYFPPQVFLARISMEQIEEEGGIEEVESQFVNNRKVLSGFINDQVKWTKAATLNHFIPNS</sequence>